<dbReference type="Proteomes" id="UP000461730">
    <property type="component" value="Unassembled WGS sequence"/>
</dbReference>
<dbReference type="AlphaFoldDB" id="A0A7K1UCT6"/>
<accession>A0A7K1UCT6</accession>
<organism evidence="1 2">
    <name type="scientific">Chitinophaga tropicalis</name>
    <dbReference type="NCBI Taxonomy" id="2683588"/>
    <lineage>
        <taxon>Bacteria</taxon>
        <taxon>Pseudomonadati</taxon>
        <taxon>Bacteroidota</taxon>
        <taxon>Chitinophagia</taxon>
        <taxon>Chitinophagales</taxon>
        <taxon>Chitinophagaceae</taxon>
        <taxon>Chitinophaga</taxon>
    </lineage>
</organism>
<gene>
    <name evidence="1" type="ORF">GO493_28280</name>
</gene>
<reference evidence="1 2" key="1">
    <citation type="submission" date="2019-12" db="EMBL/GenBank/DDBJ databases">
        <title>Chitinophaga sp. strain ysch24 (GDMCC 1.1355), whole genome shotgun sequence.</title>
        <authorList>
            <person name="Zhang X."/>
        </authorList>
    </citation>
    <scope>NUCLEOTIDE SEQUENCE [LARGE SCALE GENOMIC DNA]</scope>
    <source>
        <strain evidence="2">ysch24</strain>
    </source>
</reference>
<comment type="caution">
    <text evidence="1">The sequence shown here is derived from an EMBL/GenBank/DDBJ whole genome shotgun (WGS) entry which is preliminary data.</text>
</comment>
<proteinExistence type="predicted"/>
<protein>
    <submittedName>
        <fullName evidence="1">Uncharacterized protein</fullName>
    </submittedName>
</protein>
<evidence type="ECO:0000313" key="1">
    <source>
        <dbReference type="EMBL" id="MVT12189.1"/>
    </source>
</evidence>
<dbReference type="RefSeq" id="WP_157309611.1">
    <property type="nucleotide sequence ID" value="NZ_WRXN01000020.1"/>
</dbReference>
<name>A0A7K1UCT6_9BACT</name>
<dbReference type="EMBL" id="WRXN01000020">
    <property type="protein sequence ID" value="MVT12189.1"/>
    <property type="molecule type" value="Genomic_DNA"/>
</dbReference>
<keyword evidence="2" id="KW-1185">Reference proteome</keyword>
<sequence>MIADNRHILHRVLLFLLLLTSFQLGLPTSLQAKHELKSARMERLFDHEEIVVFYLENDYLVNDSPEDTGPFFHNKKVPPKRRYYLPGNNQQFSYNVRIFQLPYNLEPVVPEEENKTGIYQQQHAFLPAYYRFLFRYTLF</sequence>
<evidence type="ECO:0000313" key="2">
    <source>
        <dbReference type="Proteomes" id="UP000461730"/>
    </source>
</evidence>